<evidence type="ECO:0000313" key="1">
    <source>
        <dbReference type="EMBL" id="PIY93216.1"/>
    </source>
</evidence>
<sequence length="78" mass="9320">MARYGVIVNERETFPKYGDLNLSVIGEDGKIIIFDNKYIRFQYFERAVEVLWKATKDDEITQEEFVILIKKMWDLGLR</sequence>
<evidence type="ECO:0000313" key="2">
    <source>
        <dbReference type="Proteomes" id="UP000229449"/>
    </source>
</evidence>
<dbReference type="EMBL" id="PFMA01000071">
    <property type="protein sequence ID" value="PIY93216.1"/>
    <property type="molecule type" value="Genomic_DNA"/>
</dbReference>
<organism evidence="1 2">
    <name type="scientific">Candidatus Magasanikbacteria bacterium CG_4_10_14_0_8_um_filter_32_14</name>
    <dbReference type="NCBI Taxonomy" id="1974640"/>
    <lineage>
        <taxon>Bacteria</taxon>
        <taxon>Candidatus Magasanikiibacteriota</taxon>
    </lineage>
</organism>
<proteinExistence type="predicted"/>
<name>A0A2M7RA30_9BACT</name>
<dbReference type="AlphaFoldDB" id="A0A2M7RA30"/>
<protein>
    <submittedName>
        <fullName evidence="1">Uncharacterized protein</fullName>
    </submittedName>
</protein>
<gene>
    <name evidence="1" type="ORF">COY69_02785</name>
</gene>
<dbReference type="Proteomes" id="UP000229449">
    <property type="component" value="Unassembled WGS sequence"/>
</dbReference>
<comment type="caution">
    <text evidence="1">The sequence shown here is derived from an EMBL/GenBank/DDBJ whole genome shotgun (WGS) entry which is preliminary data.</text>
</comment>
<reference evidence="2" key="1">
    <citation type="submission" date="2017-09" db="EMBL/GenBank/DDBJ databases">
        <title>Depth-based differentiation of microbial function through sediment-hosted aquifers and enrichment of novel symbionts in the deep terrestrial subsurface.</title>
        <authorList>
            <person name="Probst A.J."/>
            <person name="Ladd B."/>
            <person name="Jarett J.K."/>
            <person name="Geller-Mcgrath D.E."/>
            <person name="Sieber C.M.K."/>
            <person name="Emerson J.B."/>
            <person name="Anantharaman K."/>
            <person name="Thomas B.C."/>
            <person name="Malmstrom R."/>
            <person name="Stieglmeier M."/>
            <person name="Klingl A."/>
            <person name="Woyke T."/>
            <person name="Ryan C.M."/>
            <person name="Banfield J.F."/>
        </authorList>
    </citation>
    <scope>NUCLEOTIDE SEQUENCE [LARGE SCALE GENOMIC DNA]</scope>
</reference>
<accession>A0A2M7RA30</accession>